<dbReference type="Pfam" id="PF22422">
    <property type="entry name" value="MGH1-like_GH"/>
    <property type="match status" value="1"/>
</dbReference>
<dbReference type="GO" id="GO:0006487">
    <property type="term" value="P:protein N-linked glycosylation"/>
    <property type="evidence" value="ECO:0007669"/>
    <property type="project" value="TreeGrafter"/>
</dbReference>
<evidence type="ECO:0000313" key="6">
    <source>
        <dbReference type="Proteomes" id="UP000199413"/>
    </source>
</evidence>
<protein>
    <recommendedName>
        <fullName evidence="4">Mannosylglycerate hydrolase MGH1-like glycoside hydrolase domain-containing protein</fullName>
    </recommendedName>
</protein>
<dbReference type="InterPro" id="IPR054491">
    <property type="entry name" value="MGH1-like_GH"/>
</dbReference>
<evidence type="ECO:0000259" key="4">
    <source>
        <dbReference type="Pfam" id="PF22422"/>
    </source>
</evidence>
<dbReference type="GO" id="GO:0009311">
    <property type="term" value="P:oligosaccharide metabolic process"/>
    <property type="evidence" value="ECO:0007669"/>
    <property type="project" value="InterPro"/>
</dbReference>
<dbReference type="PANTHER" id="PTHR10412:SF11">
    <property type="entry name" value="MANNOSYL-OLIGOSACCHARIDE GLUCOSIDASE"/>
    <property type="match status" value="1"/>
</dbReference>
<sequence>MTMLDARPVAAARAQGRLSDGALTARAAYILRNNDLGTMTAAAPRLYPHMWSWDAAFIAIGLAQVSVDRAITEIEALLAAQWRTGMIPHIVFSPDDPDYFPGADRWGCAALAEAAPRTPATSGICQPPVHAIAVQRILEAARREGPRERREAEAFLDRAWGPLMRWHRWLVQQRDPDQVGRITVHHGWESGMDNSPRWDGPYARVEVGPDLPPYRRRDTQVVQDMSQRPSDREYDRYLWLVEQMRRARYDDAEIRRTVSFAVEDVFLSAILAVACDVLADLGEDAPQRAGDVEELRRWAGQLRAGVAASVDADSGLARDRDIRTGEWLNTETIAGFAPLLCGGLDRPAERRLLNLLDSERWSGHPSFIAAVPPSTSPQSADFRPREYWRGPQWPVMAWLFGWAFGYRGWPERSALMREEGLRLIGDGSFGEYYNAFTGEPLGSLQQSWTAAVALDWLC</sequence>
<dbReference type="EMBL" id="FMHV01000002">
    <property type="protein sequence ID" value="SCL34632.1"/>
    <property type="molecule type" value="Genomic_DNA"/>
</dbReference>
<dbReference type="SUPFAM" id="SSF48208">
    <property type="entry name" value="Six-hairpin glycosidases"/>
    <property type="match status" value="1"/>
</dbReference>
<dbReference type="InterPro" id="IPR004888">
    <property type="entry name" value="Glycoside_hydrolase_63"/>
</dbReference>
<dbReference type="AlphaFoldDB" id="A0A1C6SZ83"/>
<keyword evidence="2" id="KW-0378">Hydrolase</keyword>
<reference evidence="6" key="1">
    <citation type="submission" date="2016-06" db="EMBL/GenBank/DDBJ databases">
        <authorList>
            <person name="Varghese N."/>
            <person name="Submissions Spin"/>
        </authorList>
    </citation>
    <scope>NUCLEOTIDE SEQUENCE [LARGE SCALE GENOMIC DNA]</scope>
    <source>
        <strain evidence="6">DSM 45431</strain>
    </source>
</reference>
<dbReference type="Proteomes" id="UP000199413">
    <property type="component" value="Unassembled WGS sequence"/>
</dbReference>
<dbReference type="InterPro" id="IPR012341">
    <property type="entry name" value="6hp_glycosidase-like_sf"/>
</dbReference>
<evidence type="ECO:0000313" key="5">
    <source>
        <dbReference type="EMBL" id="SCL34632.1"/>
    </source>
</evidence>
<evidence type="ECO:0000256" key="3">
    <source>
        <dbReference type="ARBA" id="ARBA00023295"/>
    </source>
</evidence>
<organism evidence="5 6">
    <name type="scientific">Micromonospora rhizosphaerae</name>
    <dbReference type="NCBI Taxonomy" id="568872"/>
    <lineage>
        <taxon>Bacteria</taxon>
        <taxon>Bacillati</taxon>
        <taxon>Actinomycetota</taxon>
        <taxon>Actinomycetes</taxon>
        <taxon>Micromonosporales</taxon>
        <taxon>Micromonosporaceae</taxon>
        <taxon>Micromonospora</taxon>
    </lineage>
</organism>
<dbReference type="InterPro" id="IPR008928">
    <property type="entry name" value="6-hairpin_glycosidase_sf"/>
</dbReference>
<name>A0A1C6SZ83_9ACTN</name>
<keyword evidence="6" id="KW-1185">Reference proteome</keyword>
<keyword evidence="3" id="KW-0326">Glycosidase</keyword>
<dbReference type="GO" id="GO:0004573">
    <property type="term" value="F:Glc3Man9GlcNAc2 oligosaccharide glucosidase activity"/>
    <property type="evidence" value="ECO:0007669"/>
    <property type="project" value="InterPro"/>
</dbReference>
<evidence type="ECO:0000256" key="2">
    <source>
        <dbReference type="ARBA" id="ARBA00022801"/>
    </source>
</evidence>
<accession>A0A1C6SZ83</accession>
<dbReference type="Gene3D" id="1.50.10.10">
    <property type="match status" value="1"/>
</dbReference>
<evidence type="ECO:0000256" key="1">
    <source>
        <dbReference type="ARBA" id="ARBA00010833"/>
    </source>
</evidence>
<dbReference type="PANTHER" id="PTHR10412">
    <property type="entry name" value="MANNOSYL-OLIGOSACCHARIDE GLUCOSIDASE"/>
    <property type="match status" value="1"/>
</dbReference>
<feature type="domain" description="Mannosylglycerate hydrolase MGH1-like glycoside hydrolase" evidence="4">
    <location>
        <begin position="47"/>
        <end position="449"/>
    </location>
</feature>
<dbReference type="RefSeq" id="WP_218105288.1">
    <property type="nucleotide sequence ID" value="NZ_FMHV01000002.1"/>
</dbReference>
<proteinExistence type="inferred from homology"/>
<dbReference type="STRING" id="568872.GA0070624_5043"/>
<gene>
    <name evidence="5" type="ORF">GA0070624_5043</name>
</gene>
<comment type="similarity">
    <text evidence="1">Belongs to the glycosyl hydrolase 63 family.</text>
</comment>